<organism evidence="3 4">
    <name type="scientific">Halobaculum magnesiiphilum</name>
    <dbReference type="NCBI Taxonomy" id="1017351"/>
    <lineage>
        <taxon>Archaea</taxon>
        <taxon>Methanobacteriati</taxon>
        <taxon>Methanobacteriota</taxon>
        <taxon>Stenosarchaea group</taxon>
        <taxon>Halobacteria</taxon>
        <taxon>Halobacteriales</taxon>
        <taxon>Haloferacaceae</taxon>
        <taxon>Halobaculum</taxon>
    </lineage>
</organism>
<dbReference type="AlphaFoldDB" id="A0A8T8WCF9"/>
<evidence type="ECO:0000259" key="2">
    <source>
        <dbReference type="Pfam" id="PF00582"/>
    </source>
</evidence>
<reference evidence="3 4" key="1">
    <citation type="journal article" date="2021" name="Int. J. Syst. Evol. Microbiol.">
        <title>Halobaculum halophilum sp. nov. and Halobaculum salinum sp. nov., isolated from salt lake and saline soil.</title>
        <authorList>
            <person name="Cui H.L."/>
            <person name="Shi X.W."/>
            <person name="Yin X.M."/>
            <person name="Yang X.Y."/>
            <person name="Hou J."/>
            <person name="Zhu L."/>
        </authorList>
    </citation>
    <scope>NUCLEOTIDE SEQUENCE [LARGE SCALE GENOMIC DNA]</scope>
    <source>
        <strain evidence="3 4">NBRC 109044</strain>
    </source>
</reference>
<gene>
    <name evidence="3" type="ORF">K6T50_14920</name>
</gene>
<keyword evidence="4" id="KW-1185">Reference proteome</keyword>
<sequence>MNHVLLAIDENDDRAVAQAETVRDLFDAEDTTAHLLHDFTDNVEGASVGQIGAVRHAATVLEDAGIAVEYHETSGTPSRSIIEAADELDVDVISIAGRKRSKAGKALFGSVSQEVVLGTDRPVLFCTRTDGQ</sequence>
<accession>A0A8T8WCF9</accession>
<dbReference type="Proteomes" id="UP000826254">
    <property type="component" value="Chromosome"/>
</dbReference>
<proteinExistence type="inferred from homology"/>
<name>A0A8T8WCF9_9EURY</name>
<dbReference type="InterPro" id="IPR014729">
    <property type="entry name" value="Rossmann-like_a/b/a_fold"/>
</dbReference>
<evidence type="ECO:0000256" key="1">
    <source>
        <dbReference type="ARBA" id="ARBA00008791"/>
    </source>
</evidence>
<dbReference type="Pfam" id="PF00582">
    <property type="entry name" value="Usp"/>
    <property type="match status" value="1"/>
</dbReference>
<dbReference type="PANTHER" id="PTHR46268">
    <property type="entry name" value="STRESS RESPONSE PROTEIN NHAX"/>
    <property type="match status" value="1"/>
</dbReference>
<comment type="similarity">
    <text evidence="1">Belongs to the universal stress protein A family.</text>
</comment>
<dbReference type="CDD" id="cd00293">
    <property type="entry name" value="USP-like"/>
    <property type="match status" value="1"/>
</dbReference>
<evidence type="ECO:0000313" key="3">
    <source>
        <dbReference type="EMBL" id="QZP37547.1"/>
    </source>
</evidence>
<dbReference type="SUPFAM" id="SSF52402">
    <property type="entry name" value="Adenine nucleotide alpha hydrolases-like"/>
    <property type="match status" value="1"/>
</dbReference>
<dbReference type="RefSeq" id="WP_222607356.1">
    <property type="nucleotide sequence ID" value="NZ_CP081958.1"/>
</dbReference>
<feature type="domain" description="UspA" evidence="2">
    <location>
        <begin position="2"/>
        <end position="125"/>
    </location>
</feature>
<evidence type="ECO:0000313" key="4">
    <source>
        <dbReference type="Proteomes" id="UP000826254"/>
    </source>
</evidence>
<protein>
    <submittedName>
        <fullName evidence="3">Universal stress protein</fullName>
    </submittedName>
</protein>
<dbReference type="PANTHER" id="PTHR46268:SF6">
    <property type="entry name" value="UNIVERSAL STRESS PROTEIN UP12"/>
    <property type="match status" value="1"/>
</dbReference>
<dbReference type="InterPro" id="IPR006016">
    <property type="entry name" value="UspA"/>
</dbReference>
<dbReference type="Gene3D" id="3.40.50.620">
    <property type="entry name" value="HUPs"/>
    <property type="match status" value="1"/>
</dbReference>
<dbReference type="GeneID" id="67179460"/>
<dbReference type="EMBL" id="CP081958">
    <property type="protein sequence ID" value="QZP37547.1"/>
    <property type="molecule type" value="Genomic_DNA"/>
</dbReference>
<dbReference type="KEGG" id="hmp:K6T50_14920"/>